<proteinExistence type="inferred from homology"/>
<dbReference type="GO" id="GO:0016779">
    <property type="term" value="F:nucleotidyltransferase activity"/>
    <property type="evidence" value="ECO:0007669"/>
    <property type="project" value="UniProtKB-KW"/>
</dbReference>
<dbReference type="NCBIfam" id="NF004595">
    <property type="entry name" value="PRK05932.1-2"/>
    <property type="match status" value="1"/>
</dbReference>
<dbReference type="Pfam" id="PF04963">
    <property type="entry name" value="Sigma54_CBD"/>
    <property type="match status" value="1"/>
</dbReference>
<protein>
    <recommendedName>
        <fullName evidence="2 10">RNA polymerase sigma-54 factor</fullName>
    </recommendedName>
</protein>
<dbReference type="PANTHER" id="PTHR32248">
    <property type="entry name" value="RNA POLYMERASE SIGMA-54 FACTOR"/>
    <property type="match status" value="1"/>
</dbReference>
<dbReference type="InterPro" id="IPR000394">
    <property type="entry name" value="RNA_pol_sigma_54"/>
</dbReference>
<dbReference type="AlphaFoldDB" id="A0A2A5CB06"/>
<dbReference type="Gene3D" id="1.10.10.1330">
    <property type="entry name" value="RNA polymerase sigma-54 factor, core-binding domain"/>
    <property type="match status" value="1"/>
</dbReference>
<gene>
    <name evidence="14" type="ORF">COA71_10260</name>
</gene>
<dbReference type="PROSITE" id="PS00717">
    <property type="entry name" value="SIGMA54_1"/>
    <property type="match status" value="1"/>
</dbReference>
<sequence length="516" mass="57798">MKLSLQLKLGQQLTMTPQLQQAIRLLQLSTLDLQQEIQEALESNPMLELDENQDEGDAVEDSQNNVTQEEIVNSSEPNSDISSEKSAEQNAEQGSPELSDDLQELQNSDWNENEIPEELAVDSSWEDIYINTTPTSSYTNLGNEDSDFESRNSAVESLQDHLNWQLNLTPMSDSDRLIAMSIVDSIDPNGLLTSSIASIHAGLIRDLDIEEDEVLAVLHRIQQFDPIGVGYRDLSESLRLQLAHCDAECPGFTLAGKVIEGFLPQLATRDYKLIMKRLRVKEPELKAALQIILSLNPRPGSEITLSDTPYVVPDVFVKKEKKRWKVELNPDTTPSIRVNPDYAALVGRGNSGSDSAYLKENLQEARWFLKSLQSRNETLLKVASKIVEHQRGFFDYGDEAMKPLVLHDIAEAVGMHESTISRVTTQKYMHTPRGIYELKYFFSSHVSTQEGGECSSTAIRALIKKLVANENPQKPLSDSKITSLLGEQGINIARRTIAKYRESLSISPSNERKCLL</sequence>
<name>A0A2A5CB06_9GAMM</name>
<dbReference type="GO" id="GO:0006352">
    <property type="term" value="P:DNA-templated transcription initiation"/>
    <property type="evidence" value="ECO:0007669"/>
    <property type="project" value="InterPro"/>
</dbReference>
<dbReference type="PANTHER" id="PTHR32248:SF4">
    <property type="entry name" value="RNA POLYMERASE SIGMA-54 FACTOR"/>
    <property type="match status" value="1"/>
</dbReference>
<keyword evidence="7 10" id="KW-0731">Sigma factor</keyword>
<evidence type="ECO:0000256" key="10">
    <source>
        <dbReference type="PIRNR" id="PIRNR000774"/>
    </source>
</evidence>
<keyword evidence="8 10" id="KW-0238">DNA-binding</keyword>
<evidence type="ECO:0000256" key="1">
    <source>
        <dbReference type="ARBA" id="ARBA00008798"/>
    </source>
</evidence>
<dbReference type="GO" id="GO:0016987">
    <property type="term" value="F:sigma factor activity"/>
    <property type="evidence" value="ECO:0007669"/>
    <property type="project" value="UniProtKB-KW"/>
</dbReference>
<comment type="caution">
    <text evidence="14">The sequence shown here is derived from an EMBL/GenBank/DDBJ whole genome shotgun (WGS) entry which is preliminary data.</text>
</comment>
<dbReference type="GO" id="GO:0000976">
    <property type="term" value="F:transcription cis-regulatory region binding"/>
    <property type="evidence" value="ECO:0007669"/>
    <property type="project" value="UniProtKB-ARBA"/>
</dbReference>
<dbReference type="PROSITE" id="PS00718">
    <property type="entry name" value="SIGMA54_2"/>
    <property type="match status" value="1"/>
</dbReference>
<evidence type="ECO:0000313" key="15">
    <source>
        <dbReference type="Proteomes" id="UP000228987"/>
    </source>
</evidence>
<dbReference type="Gene3D" id="1.10.10.60">
    <property type="entry name" value="Homeodomain-like"/>
    <property type="match status" value="1"/>
</dbReference>
<keyword evidence="9 10" id="KW-0804">Transcription</keyword>
<keyword evidence="6 10" id="KW-0805">Transcription regulation</keyword>
<comment type="similarity">
    <text evidence="1 10">Belongs to the sigma-54 factor family.</text>
</comment>
<evidence type="ECO:0000256" key="8">
    <source>
        <dbReference type="ARBA" id="ARBA00023125"/>
    </source>
</evidence>
<dbReference type="NCBIfam" id="NF009118">
    <property type="entry name" value="PRK12469.1"/>
    <property type="match status" value="1"/>
</dbReference>
<keyword evidence="5 10" id="KW-0548">Nucleotidyltransferase</keyword>
<dbReference type="GO" id="GO:0000428">
    <property type="term" value="C:DNA-directed RNA polymerase complex"/>
    <property type="evidence" value="ECO:0007669"/>
    <property type="project" value="UniProtKB-KW"/>
</dbReference>
<dbReference type="InterPro" id="IPR007634">
    <property type="entry name" value="RNA_pol_sigma_54_DNA-bd"/>
</dbReference>
<feature type="region of interest" description="Disordered" evidence="11">
    <location>
        <begin position="51"/>
        <end position="103"/>
    </location>
</feature>
<evidence type="ECO:0000256" key="3">
    <source>
        <dbReference type="ARBA" id="ARBA00022478"/>
    </source>
</evidence>
<comment type="function">
    <text evidence="10">Sigma factors are initiation factors that promote the attachment of RNA polymerase to specific initiation sites and are then released.</text>
</comment>
<evidence type="ECO:0000259" key="12">
    <source>
        <dbReference type="Pfam" id="PF04552"/>
    </source>
</evidence>
<evidence type="ECO:0000259" key="13">
    <source>
        <dbReference type="Pfam" id="PF04963"/>
    </source>
</evidence>
<keyword evidence="3 10" id="KW-0240">DNA-directed RNA polymerase</keyword>
<dbReference type="FunFam" id="1.10.10.1330:FF:000001">
    <property type="entry name" value="RNA polymerase sigma-54 factor"/>
    <property type="match status" value="1"/>
</dbReference>
<evidence type="ECO:0000256" key="7">
    <source>
        <dbReference type="ARBA" id="ARBA00023082"/>
    </source>
</evidence>
<dbReference type="Proteomes" id="UP000228987">
    <property type="component" value="Unassembled WGS sequence"/>
</dbReference>
<evidence type="ECO:0000313" key="14">
    <source>
        <dbReference type="EMBL" id="PCJ40620.1"/>
    </source>
</evidence>
<evidence type="ECO:0000256" key="4">
    <source>
        <dbReference type="ARBA" id="ARBA00022679"/>
    </source>
</evidence>
<dbReference type="EMBL" id="NVWI01000008">
    <property type="protein sequence ID" value="PCJ40620.1"/>
    <property type="molecule type" value="Genomic_DNA"/>
</dbReference>
<evidence type="ECO:0000256" key="2">
    <source>
        <dbReference type="ARBA" id="ARBA00019942"/>
    </source>
</evidence>
<dbReference type="PRINTS" id="PR00045">
    <property type="entry name" value="SIGMA54FCT"/>
</dbReference>
<evidence type="ECO:0000256" key="5">
    <source>
        <dbReference type="ARBA" id="ARBA00022695"/>
    </source>
</evidence>
<dbReference type="Pfam" id="PF04552">
    <property type="entry name" value="Sigma54_DBD"/>
    <property type="match status" value="1"/>
</dbReference>
<feature type="domain" description="RNA polymerase sigma factor 54 DNA-binding" evidence="12">
    <location>
        <begin position="356"/>
        <end position="513"/>
    </location>
</feature>
<dbReference type="PROSITE" id="PS50044">
    <property type="entry name" value="SIGMA54_3"/>
    <property type="match status" value="1"/>
</dbReference>
<feature type="compositionally biased region" description="Polar residues" evidence="11">
    <location>
        <begin position="61"/>
        <end position="81"/>
    </location>
</feature>
<evidence type="ECO:0000256" key="11">
    <source>
        <dbReference type="SAM" id="MobiDB-lite"/>
    </source>
</evidence>
<reference evidence="15" key="1">
    <citation type="submission" date="2017-08" db="EMBL/GenBank/DDBJ databases">
        <title>A dynamic microbial community with high functional redundancy inhabits the cold, oxic subseafloor aquifer.</title>
        <authorList>
            <person name="Tully B.J."/>
            <person name="Wheat C.G."/>
            <person name="Glazer B.T."/>
            <person name="Huber J.A."/>
        </authorList>
    </citation>
    <scope>NUCLEOTIDE SEQUENCE [LARGE SCALE GENOMIC DNA]</scope>
</reference>
<dbReference type="InterPro" id="IPR038709">
    <property type="entry name" value="RpoN_core-bd_sf"/>
</dbReference>
<dbReference type="NCBIfam" id="TIGR02395">
    <property type="entry name" value="rpoN_sigma"/>
    <property type="match status" value="1"/>
</dbReference>
<dbReference type="GO" id="GO:0032993">
    <property type="term" value="C:protein-DNA complex"/>
    <property type="evidence" value="ECO:0007669"/>
    <property type="project" value="UniProtKB-ARBA"/>
</dbReference>
<dbReference type="FunFam" id="1.10.10.60:FF:000045">
    <property type="entry name" value="RNA polymerase sigma-54 factor"/>
    <property type="match status" value="1"/>
</dbReference>
<dbReference type="PIRSF" id="PIRSF000774">
    <property type="entry name" value="RpoN"/>
    <property type="match status" value="1"/>
</dbReference>
<organism evidence="14 15">
    <name type="scientific">SAR86 cluster bacterium</name>
    <dbReference type="NCBI Taxonomy" id="2030880"/>
    <lineage>
        <taxon>Bacteria</taxon>
        <taxon>Pseudomonadati</taxon>
        <taxon>Pseudomonadota</taxon>
        <taxon>Gammaproteobacteria</taxon>
        <taxon>SAR86 cluster</taxon>
    </lineage>
</organism>
<dbReference type="InterPro" id="IPR007046">
    <property type="entry name" value="RNA_pol_sigma_54_core-bd"/>
</dbReference>
<accession>A0A2A5CB06</accession>
<evidence type="ECO:0000256" key="9">
    <source>
        <dbReference type="ARBA" id="ARBA00023163"/>
    </source>
</evidence>
<evidence type="ECO:0000256" key="6">
    <source>
        <dbReference type="ARBA" id="ARBA00023015"/>
    </source>
</evidence>
<dbReference type="GO" id="GO:0001216">
    <property type="term" value="F:DNA-binding transcription activator activity"/>
    <property type="evidence" value="ECO:0007669"/>
    <property type="project" value="InterPro"/>
</dbReference>
<feature type="domain" description="RNA polymerase sigma factor 54 core-binding" evidence="13">
    <location>
        <begin position="148"/>
        <end position="342"/>
    </location>
</feature>
<feature type="compositionally biased region" description="Acidic residues" evidence="11">
    <location>
        <begin position="51"/>
        <end position="60"/>
    </location>
</feature>
<keyword evidence="4 10" id="KW-0808">Transferase</keyword>
<dbReference type="Pfam" id="PF00309">
    <property type="entry name" value="Sigma54_AID"/>
    <property type="match status" value="1"/>
</dbReference>